<reference evidence="8" key="1">
    <citation type="submission" date="2018-09" db="EMBL/GenBank/DDBJ databases">
        <authorList>
            <person name="Livingstone P.G."/>
            <person name="Whitworth D.E."/>
        </authorList>
    </citation>
    <scope>NUCLEOTIDE SEQUENCE [LARGE SCALE GENOMIC DNA]</scope>
    <source>
        <strain evidence="8">CA043D</strain>
    </source>
</reference>
<comment type="pathway">
    <text evidence="1">Amino-acid biosynthesis; L-asparagine biosynthesis; L-asparagine from L-aspartate (L-Gln route): step 1/1.</text>
</comment>
<dbReference type="PANTHER" id="PTHR43284:SF1">
    <property type="entry name" value="ASPARAGINE SYNTHETASE"/>
    <property type="match status" value="1"/>
</dbReference>
<organism evidence="7 8">
    <name type="scientific">Corallococcus carmarthensis</name>
    <dbReference type="NCBI Taxonomy" id="2316728"/>
    <lineage>
        <taxon>Bacteria</taxon>
        <taxon>Pseudomonadati</taxon>
        <taxon>Myxococcota</taxon>
        <taxon>Myxococcia</taxon>
        <taxon>Myxococcales</taxon>
        <taxon>Cystobacterineae</taxon>
        <taxon>Myxococcaceae</taxon>
        <taxon>Corallococcus</taxon>
    </lineage>
</organism>
<dbReference type="EMBL" id="RAWE01000011">
    <property type="protein sequence ID" value="RKH06323.1"/>
    <property type="molecule type" value="Genomic_DNA"/>
</dbReference>
<dbReference type="InterPro" id="IPR051786">
    <property type="entry name" value="ASN_synthetase/amidase"/>
</dbReference>
<dbReference type="PANTHER" id="PTHR43284">
    <property type="entry name" value="ASPARAGINE SYNTHETASE (GLUTAMINE-HYDROLYZING)"/>
    <property type="match status" value="1"/>
</dbReference>
<evidence type="ECO:0000259" key="6">
    <source>
        <dbReference type="Pfam" id="PF00733"/>
    </source>
</evidence>
<dbReference type="GO" id="GO:0004066">
    <property type="term" value="F:asparagine synthase (glutamine-hydrolyzing) activity"/>
    <property type="evidence" value="ECO:0007669"/>
    <property type="project" value="UniProtKB-EC"/>
</dbReference>
<evidence type="ECO:0000256" key="2">
    <source>
        <dbReference type="ARBA" id="ARBA00005752"/>
    </source>
</evidence>
<evidence type="ECO:0000256" key="4">
    <source>
        <dbReference type="ARBA" id="ARBA00048741"/>
    </source>
</evidence>
<keyword evidence="8" id="KW-1185">Reference proteome</keyword>
<dbReference type="Proteomes" id="UP000268313">
    <property type="component" value="Unassembled WGS sequence"/>
</dbReference>
<dbReference type="InterPro" id="IPR001962">
    <property type="entry name" value="Asn_synthase"/>
</dbReference>
<dbReference type="Gene3D" id="3.40.50.620">
    <property type="entry name" value="HUPs"/>
    <property type="match status" value="2"/>
</dbReference>
<dbReference type="AlphaFoldDB" id="A0A3A8KDT6"/>
<accession>A0A3A8KDT6</accession>
<comment type="similarity">
    <text evidence="2">Belongs to the asparagine synthetase family.</text>
</comment>
<sequence>MPTRPPKASPQGRTPTRGLSPRAVSDLLFHARASNAGLRPEAVPFDVPLPRVIREPAARDEEGLSARLLSAWSDTVRAHVEAGTHEVSLSGGVDSAAMCAMAARHAPGRVRAWTMDVHFADAVERSNARRMAKVTGAELVDVLIPDAVLPDLFERAVLANQTVILNARAVASYAFYLEARRQGAGPVLLSGAGADEVLQGTPGAIASAKARVDEDRTLAMRALGFEGMRLVDNLRAPFPAGSRDHETPPGVARGAVDNSGRPLHGAPRGDQEPKPSTGHFPSGDGGRDQAVGRREDSTPVDNLRTVSGGLNSDHASRAPPVDNLGTVLASLPAPWDLPSEEALPSEELRYAKWVLTELILPPELRGARAHGLTVRTPYLDEGFARVALALPESVLMREGFGKWLFRHAVRSLVPDEVRLARKTPRYGHTALSSPVRERWLELYRAWLSPARLDSLQVIDTQAMLGLLTRYFRLSPDDEQAGPMDRLLMRLMSLAMLQAHSKAPP</sequence>
<comment type="catalytic activity">
    <reaction evidence="4">
        <text>L-aspartate + L-glutamine + ATP + H2O = L-asparagine + L-glutamate + AMP + diphosphate + H(+)</text>
        <dbReference type="Rhea" id="RHEA:12228"/>
        <dbReference type="ChEBI" id="CHEBI:15377"/>
        <dbReference type="ChEBI" id="CHEBI:15378"/>
        <dbReference type="ChEBI" id="CHEBI:29985"/>
        <dbReference type="ChEBI" id="CHEBI:29991"/>
        <dbReference type="ChEBI" id="CHEBI:30616"/>
        <dbReference type="ChEBI" id="CHEBI:33019"/>
        <dbReference type="ChEBI" id="CHEBI:58048"/>
        <dbReference type="ChEBI" id="CHEBI:58359"/>
        <dbReference type="ChEBI" id="CHEBI:456215"/>
        <dbReference type="EC" id="6.3.5.4"/>
    </reaction>
</comment>
<dbReference type="RefSeq" id="WP_120601379.1">
    <property type="nucleotide sequence ID" value="NZ_RAWE01000011.1"/>
</dbReference>
<dbReference type="InterPro" id="IPR014729">
    <property type="entry name" value="Rossmann-like_a/b/a_fold"/>
</dbReference>
<gene>
    <name evidence="7" type="ORF">D7X32_05145</name>
</gene>
<dbReference type="GO" id="GO:0006529">
    <property type="term" value="P:asparagine biosynthetic process"/>
    <property type="evidence" value="ECO:0007669"/>
    <property type="project" value="InterPro"/>
</dbReference>
<dbReference type="InterPro" id="IPR006426">
    <property type="entry name" value="Asn_synth_AEB"/>
</dbReference>
<feature type="region of interest" description="Disordered" evidence="5">
    <location>
        <begin position="237"/>
        <end position="321"/>
    </location>
</feature>
<comment type="caution">
    <text evidence="7">The sequence shown here is derived from an EMBL/GenBank/DDBJ whole genome shotgun (WGS) entry which is preliminary data.</text>
</comment>
<name>A0A3A8KDT6_9BACT</name>
<evidence type="ECO:0000313" key="7">
    <source>
        <dbReference type="EMBL" id="RKH06323.1"/>
    </source>
</evidence>
<feature type="domain" description="Asparagine synthetase" evidence="6">
    <location>
        <begin position="74"/>
        <end position="474"/>
    </location>
</feature>
<evidence type="ECO:0000256" key="1">
    <source>
        <dbReference type="ARBA" id="ARBA00005187"/>
    </source>
</evidence>
<evidence type="ECO:0000256" key="3">
    <source>
        <dbReference type="ARBA" id="ARBA00012737"/>
    </source>
</evidence>
<evidence type="ECO:0000313" key="8">
    <source>
        <dbReference type="Proteomes" id="UP000268313"/>
    </source>
</evidence>
<dbReference type="EC" id="6.3.5.4" evidence="3"/>
<feature type="compositionally biased region" description="Basic and acidic residues" evidence="5">
    <location>
        <begin position="285"/>
        <end position="297"/>
    </location>
</feature>
<dbReference type="Pfam" id="PF00733">
    <property type="entry name" value="Asn_synthase"/>
    <property type="match status" value="1"/>
</dbReference>
<dbReference type="PIRSF" id="PIRSF001589">
    <property type="entry name" value="Asn_synthetase_glu-h"/>
    <property type="match status" value="1"/>
</dbReference>
<proteinExistence type="inferred from homology"/>
<evidence type="ECO:0000256" key="5">
    <source>
        <dbReference type="SAM" id="MobiDB-lite"/>
    </source>
</evidence>
<dbReference type="SUPFAM" id="SSF52402">
    <property type="entry name" value="Adenine nucleotide alpha hydrolases-like"/>
    <property type="match status" value="1"/>
</dbReference>
<dbReference type="OrthoDB" id="5488794at2"/>
<protein>
    <recommendedName>
        <fullName evidence="3">asparagine synthase (glutamine-hydrolyzing)</fullName>
        <ecNumber evidence="3">6.3.5.4</ecNumber>
    </recommendedName>
</protein>
<feature type="region of interest" description="Disordered" evidence="5">
    <location>
        <begin position="1"/>
        <end position="20"/>
    </location>
</feature>